<keyword evidence="8" id="KW-1185">Reference proteome</keyword>
<feature type="compositionally biased region" description="Polar residues" evidence="6">
    <location>
        <begin position="1"/>
        <end position="11"/>
    </location>
</feature>
<keyword evidence="3 4" id="KW-0443">Lipid metabolism</keyword>
<evidence type="ECO:0000256" key="5">
    <source>
        <dbReference type="PIRSR" id="PIRSR018169-1"/>
    </source>
</evidence>
<protein>
    <recommendedName>
        <fullName evidence="4">Putative phospholipase</fullName>
        <ecNumber evidence="4">3.1.1.47</ecNumber>
    </recommendedName>
</protein>
<feature type="active site" description="Charge relay system" evidence="5">
    <location>
        <position position="469"/>
    </location>
</feature>
<feature type="region of interest" description="Disordered" evidence="6">
    <location>
        <begin position="611"/>
        <end position="676"/>
    </location>
</feature>
<proteinExistence type="inferred from homology"/>
<feature type="compositionally biased region" description="Polar residues" evidence="6">
    <location>
        <begin position="647"/>
        <end position="657"/>
    </location>
</feature>
<feature type="region of interest" description="Disordered" evidence="6">
    <location>
        <begin position="1"/>
        <end position="72"/>
    </location>
</feature>
<feature type="compositionally biased region" description="Acidic residues" evidence="6">
    <location>
        <begin position="611"/>
        <end position="622"/>
    </location>
</feature>
<accession>A0A6A6I7U3</accession>
<evidence type="ECO:0000256" key="4">
    <source>
        <dbReference type="PIRNR" id="PIRNR018169"/>
    </source>
</evidence>
<feature type="compositionally biased region" description="Polar residues" evidence="6">
    <location>
        <begin position="182"/>
        <end position="195"/>
    </location>
</feature>
<dbReference type="PANTHER" id="PTHR10272:SF0">
    <property type="entry name" value="PLATELET-ACTIVATING FACTOR ACETYLHYDROLASE"/>
    <property type="match status" value="1"/>
</dbReference>
<dbReference type="Proteomes" id="UP000800094">
    <property type="component" value="Unassembled WGS sequence"/>
</dbReference>
<feature type="region of interest" description="Disordered" evidence="6">
    <location>
        <begin position="175"/>
        <end position="205"/>
    </location>
</feature>
<sequence>MSYIQRQTTRITGVKSHEPRDDGRRHSVSSGTGKVPNAKKPRSRPPTSLRDKLGFLQGHLPPSSGPYSVGSMDIEVPAESPRTFSNITRDGRHVLQLETVLFTLYYPAAFGAGRGKDPGGRRKWSRETWLPRPRKETAKGYSKFAGLSNSVGIPFLALTTMFTKLHAFRNAPPAIHWPPEGNSKQDGYTIKNQEGSPPEGASDEPTFPLLLFSHGLGGTRKCYSTMCAEFASYGFVVCAVEHRDGSGPRTIVNHAKGGDGSMQDQERYDKVDHTEKERQRGYDKIDYIFPKNNPLDTSPNNDKGVDRELRDAQIELRLAELEEAYRVLRDIAEGRGEEVARQNLRQEGYVGGSSRGLNGVNWSKWKNRFHVDKITVAGHSFGAATIVEVLRNTDRFENVQGGIIYDIWGAPIKPPEDDPKHRIHLPLLGINSEAFMYWQPNFDAVMSLMNEAKEQKAPAFLCTVRGSIHISQSDFTILYPHLCSFSFKATVNPQRAIDLNISASLEFLRDVTEGAGKSIIQRCLTDENLLQTELIGDVPDEHRPDDEFIAARLKIPHEARTRMAAKAQRKIKRTKAHGFYSTGDEIWMHCRPDGEELRNWRVKNRCTFGSDDDVGREEEVELRDEAKDMESASEDVSGEDFQRTEVGKSSSNTSQENWLGCKPSLKSGPSPERERP</sequence>
<evidence type="ECO:0000313" key="7">
    <source>
        <dbReference type="EMBL" id="KAF2246615.1"/>
    </source>
</evidence>
<dbReference type="GO" id="GO:0016042">
    <property type="term" value="P:lipid catabolic process"/>
    <property type="evidence" value="ECO:0007669"/>
    <property type="project" value="UniProtKB-KW"/>
</dbReference>
<feature type="compositionally biased region" description="Basic and acidic residues" evidence="6">
    <location>
        <begin position="15"/>
        <end position="25"/>
    </location>
</feature>
<feature type="active site" description="Charge relay system" evidence="5">
    <location>
        <position position="406"/>
    </location>
</feature>
<dbReference type="InterPro" id="IPR016715">
    <property type="entry name" value="PAF_acetylhydro_eukaryote"/>
</dbReference>
<dbReference type="GO" id="GO:0003847">
    <property type="term" value="F:1-alkyl-2-acetylglycerophosphocholine esterase activity"/>
    <property type="evidence" value="ECO:0007669"/>
    <property type="project" value="UniProtKB-UniRule"/>
</dbReference>
<gene>
    <name evidence="7" type="ORF">BU26DRAFT_521068</name>
</gene>
<dbReference type="OrthoDB" id="2363873at2759"/>
<evidence type="ECO:0000256" key="6">
    <source>
        <dbReference type="SAM" id="MobiDB-lite"/>
    </source>
</evidence>
<dbReference type="EMBL" id="ML987198">
    <property type="protein sequence ID" value="KAF2246615.1"/>
    <property type="molecule type" value="Genomic_DNA"/>
</dbReference>
<organism evidence="7 8">
    <name type="scientific">Trematosphaeria pertusa</name>
    <dbReference type="NCBI Taxonomy" id="390896"/>
    <lineage>
        <taxon>Eukaryota</taxon>
        <taxon>Fungi</taxon>
        <taxon>Dikarya</taxon>
        <taxon>Ascomycota</taxon>
        <taxon>Pezizomycotina</taxon>
        <taxon>Dothideomycetes</taxon>
        <taxon>Pleosporomycetidae</taxon>
        <taxon>Pleosporales</taxon>
        <taxon>Massarineae</taxon>
        <taxon>Trematosphaeriaceae</taxon>
        <taxon>Trematosphaeria</taxon>
    </lineage>
</organism>
<feature type="region of interest" description="Disordered" evidence="6">
    <location>
        <begin position="249"/>
        <end position="278"/>
    </location>
</feature>
<reference evidence="7" key="1">
    <citation type="journal article" date="2020" name="Stud. Mycol.">
        <title>101 Dothideomycetes genomes: a test case for predicting lifestyles and emergence of pathogens.</title>
        <authorList>
            <person name="Haridas S."/>
            <person name="Albert R."/>
            <person name="Binder M."/>
            <person name="Bloem J."/>
            <person name="Labutti K."/>
            <person name="Salamov A."/>
            <person name="Andreopoulos B."/>
            <person name="Baker S."/>
            <person name="Barry K."/>
            <person name="Bills G."/>
            <person name="Bluhm B."/>
            <person name="Cannon C."/>
            <person name="Castanera R."/>
            <person name="Culley D."/>
            <person name="Daum C."/>
            <person name="Ezra D."/>
            <person name="Gonzalez J."/>
            <person name="Henrissat B."/>
            <person name="Kuo A."/>
            <person name="Liang C."/>
            <person name="Lipzen A."/>
            <person name="Lutzoni F."/>
            <person name="Magnuson J."/>
            <person name="Mondo S."/>
            <person name="Nolan M."/>
            <person name="Ohm R."/>
            <person name="Pangilinan J."/>
            <person name="Park H.-J."/>
            <person name="Ramirez L."/>
            <person name="Alfaro M."/>
            <person name="Sun H."/>
            <person name="Tritt A."/>
            <person name="Yoshinaga Y."/>
            <person name="Zwiers L.-H."/>
            <person name="Turgeon B."/>
            <person name="Goodwin S."/>
            <person name="Spatafora J."/>
            <person name="Crous P."/>
            <person name="Grigoriev I."/>
        </authorList>
    </citation>
    <scope>NUCLEOTIDE SEQUENCE</scope>
    <source>
        <strain evidence="7">CBS 122368</strain>
    </source>
</reference>
<evidence type="ECO:0000256" key="3">
    <source>
        <dbReference type="ARBA" id="ARBA00023098"/>
    </source>
</evidence>
<dbReference type="Gene3D" id="3.40.50.1820">
    <property type="entry name" value="alpha/beta hydrolase"/>
    <property type="match status" value="1"/>
</dbReference>
<name>A0A6A6I7U3_9PLEO</name>
<comment type="catalytic activity">
    <reaction evidence="4">
        <text>a 1-O-alkyl-2-acetyl-sn-glycero-3-phosphocholine + H2O = a 1-O-alkyl-sn-glycero-3-phosphocholine + acetate + H(+)</text>
        <dbReference type="Rhea" id="RHEA:17777"/>
        <dbReference type="ChEBI" id="CHEBI:15377"/>
        <dbReference type="ChEBI" id="CHEBI:15378"/>
        <dbReference type="ChEBI" id="CHEBI:30089"/>
        <dbReference type="ChEBI" id="CHEBI:30909"/>
        <dbReference type="ChEBI" id="CHEBI:36707"/>
        <dbReference type="EC" id="3.1.1.47"/>
    </reaction>
</comment>
<dbReference type="EC" id="3.1.1.47" evidence="4"/>
<dbReference type="GeneID" id="54582776"/>
<keyword evidence="1 4" id="KW-0378">Hydrolase</keyword>
<feature type="active site" description="Nucleophile" evidence="5">
    <location>
        <position position="380"/>
    </location>
</feature>
<comment type="similarity">
    <text evidence="4">Belongs to the serine esterase family.</text>
</comment>
<evidence type="ECO:0000313" key="8">
    <source>
        <dbReference type="Proteomes" id="UP000800094"/>
    </source>
</evidence>
<evidence type="ECO:0000256" key="2">
    <source>
        <dbReference type="ARBA" id="ARBA00022963"/>
    </source>
</evidence>
<keyword evidence="2 4" id="KW-0442">Lipid degradation</keyword>
<dbReference type="PANTHER" id="PTHR10272">
    <property type="entry name" value="PLATELET-ACTIVATING FACTOR ACETYLHYDROLASE"/>
    <property type="match status" value="1"/>
</dbReference>
<evidence type="ECO:0000256" key="1">
    <source>
        <dbReference type="ARBA" id="ARBA00022801"/>
    </source>
</evidence>
<dbReference type="AlphaFoldDB" id="A0A6A6I7U3"/>
<dbReference type="PIRSF" id="PIRSF018169">
    <property type="entry name" value="PAF_acetylhydrolase"/>
    <property type="match status" value="1"/>
</dbReference>
<dbReference type="Pfam" id="PF03403">
    <property type="entry name" value="PAF-AH_p_II"/>
    <property type="match status" value="1"/>
</dbReference>
<dbReference type="InterPro" id="IPR029058">
    <property type="entry name" value="AB_hydrolase_fold"/>
</dbReference>
<dbReference type="SUPFAM" id="SSF53474">
    <property type="entry name" value="alpha/beta-Hydrolases"/>
    <property type="match status" value="1"/>
</dbReference>
<dbReference type="RefSeq" id="XP_033681619.1">
    <property type="nucleotide sequence ID" value="XM_033829446.1"/>
</dbReference>
<feature type="compositionally biased region" description="Basic and acidic residues" evidence="6">
    <location>
        <begin position="264"/>
        <end position="278"/>
    </location>
</feature>